<protein>
    <submittedName>
        <fullName evidence="3">Uncharacterized protein</fullName>
    </submittedName>
</protein>
<comment type="caution">
    <text evidence="3">The sequence shown here is derived from an EMBL/GenBank/DDBJ whole genome shotgun (WGS) entry which is preliminary data.</text>
</comment>
<comment type="similarity">
    <text evidence="1">Belongs to the peptidase C14B family.</text>
</comment>
<keyword evidence="4" id="KW-1185">Reference proteome</keyword>
<dbReference type="PANTHER" id="PTHR48104">
    <property type="entry name" value="METACASPASE-4"/>
    <property type="match status" value="1"/>
</dbReference>
<evidence type="ECO:0000256" key="2">
    <source>
        <dbReference type="SAM" id="MobiDB-lite"/>
    </source>
</evidence>
<evidence type="ECO:0000256" key="1">
    <source>
        <dbReference type="ARBA" id="ARBA00009005"/>
    </source>
</evidence>
<sequence length="512" mass="56376">MSDSQLYARLLLPRGHGYPLFHPQPYDDLWDIRSTGTQIGDVGVVKDGCFDVLFNICYPADHPINRRFNRGLPEGFEQLEVPPADIAPQVAYHPPGADVSNTRITKRRLDIDAGVENNVFLPAGAGAVVEISASAKETAVLLLPDGAARWDLRPLRVFKDYALKHARSWYTWVNGRLGWMVESGDLYLITGVDKSSTWSVLATENRSEDLSLSLKLKAAQFASASGSCTWEWESTSSFANSGPRRQPGWERPAGSEPEKDQTLFLRGFKVTVRSSSWIKSSKALSITESKPAHILGKSGFVPYSSPRAGSASQSTLRSSRPGGLQDEMEASVDYYPNSSTAYHPGCIVNDYLLESSPNADVAVTHDGEWMSVVHPDEKMPEDSVLLERISGKYHILTAAGAVYLDHPIRTTSVSSKEDLAPKKKALLISIRSMGSNLRDLPPDVYADVHAMRRLLVERYGYSESDIVMLLDSGEGIQPTGVNIMRAIGDLVRGARKGDSFFFLCELVNRILV</sequence>
<dbReference type="Gene3D" id="3.40.50.12660">
    <property type="match status" value="1"/>
</dbReference>
<dbReference type="GO" id="GO:0005737">
    <property type="term" value="C:cytoplasm"/>
    <property type="evidence" value="ECO:0007669"/>
    <property type="project" value="TreeGrafter"/>
</dbReference>
<organism evidence="3 4">
    <name type="scientific">Roridomyces roridus</name>
    <dbReference type="NCBI Taxonomy" id="1738132"/>
    <lineage>
        <taxon>Eukaryota</taxon>
        <taxon>Fungi</taxon>
        <taxon>Dikarya</taxon>
        <taxon>Basidiomycota</taxon>
        <taxon>Agaricomycotina</taxon>
        <taxon>Agaricomycetes</taxon>
        <taxon>Agaricomycetidae</taxon>
        <taxon>Agaricales</taxon>
        <taxon>Marasmiineae</taxon>
        <taxon>Mycenaceae</taxon>
        <taxon>Roridomyces</taxon>
    </lineage>
</organism>
<dbReference type="Proteomes" id="UP001221142">
    <property type="component" value="Unassembled WGS sequence"/>
</dbReference>
<accession>A0AAD7BEM4</accession>
<feature type="region of interest" description="Disordered" evidence="2">
    <location>
        <begin position="238"/>
        <end position="258"/>
    </location>
</feature>
<evidence type="ECO:0000313" key="4">
    <source>
        <dbReference type="Proteomes" id="UP001221142"/>
    </source>
</evidence>
<dbReference type="PANTHER" id="PTHR48104:SF30">
    <property type="entry name" value="METACASPASE-1"/>
    <property type="match status" value="1"/>
</dbReference>
<name>A0AAD7BEM4_9AGAR</name>
<gene>
    <name evidence="3" type="ORF">FB45DRAFT_169939</name>
</gene>
<dbReference type="InterPro" id="IPR050452">
    <property type="entry name" value="Metacaspase"/>
</dbReference>
<dbReference type="GO" id="GO:0006508">
    <property type="term" value="P:proteolysis"/>
    <property type="evidence" value="ECO:0007669"/>
    <property type="project" value="TreeGrafter"/>
</dbReference>
<proteinExistence type="inferred from homology"/>
<dbReference type="EMBL" id="JARKIF010000019">
    <property type="protein sequence ID" value="KAJ7618641.1"/>
    <property type="molecule type" value="Genomic_DNA"/>
</dbReference>
<feature type="region of interest" description="Disordered" evidence="2">
    <location>
        <begin position="305"/>
        <end position="324"/>
    </location>
</feature>
<evidence type="ECO:0000313" key="3">
    <source>
        <dbReference type="EMBL" id="KAJ7618641.1"/>
    </source>
</evidence>
<dbReference type="GO" id="GO:0004197">
    <property type="term" value="F:cysteine-type endopeptidase activity"/>
    <property type="evidence" value="ECO:0007669"/>
    <property type="project" value="TreeGrafter"/>
</dbReference>
<reference evidence="3" key="1">
    <citation type="submission" date="2023-03" db="EMBL/GenBank/DDBJ databases">
        <title>Massive genome expansion in bonnet fungi (Mycena s.s.) driven by repeated elements and novel gene families across ecological guilds.</title>
        <authorList>
            <consortium name="Lawrence Berkeley National Laboratory"/>
            <person name="Harder C.B."/>
            <person name="Miyauchi S."/>
            <person name="Viragh M."/>
            <person name="Kuo A."/>
            <person name="Thoen E."/>
            <person name="Andreopoulos B."/>
            <person name="Lu D."/>
            <person name="Skrede I."/>
            <person name="Drula E."/>
            <person name="Henrissat B."/>
            <person name="Morin E."/>
            <person name="Kohler A."/>
            <person name="Barry K."/>
            <person name="LaButti K."/>
            <person name="Morin E."/>
            <person name="Salamov A."/>
            <person name="Lipzen A."/>
            <person name="Mereny Z."/>
            <person name="Hegedus B."/>
            <person name="Baldrian P."/>
            <person name="Stursova M."/>
            <person name="Weitz H."/>
            <person name="Taylor A."/>
            <person name="Grigoriev I.V."/>
            <person name="Nagy L.G."/>
            <person name="Martin F."/>
            <person name="Kauserud H."/>
        </authorList>
    </citation>
    <scope>NUCLEOTIDE SEQUENCE</scope>
    <source>
        <strain evidence="3">9284</strain>
    </source>
</reference>
<dbReference type="AlphaFoldDB" id="A0AAD7BEM4"/>